<dbReference type="AlphaFoldDB" id="A0A4Y2PU74"/>
<protein>
    <submittedName>
        <fullName evidence="3">Uncharacterized protein</fullName>
    </submittedName>
</protein>
<reference evidence="3 5" key="1">
    <citation type="journal article" date="2019" name="Sci. Rep.">
        <title>Orb-weaving spider Araneus ventricosus genome elucidates the spidroin gene catalogue.</title>
        <authorList>
            <person name="Kono N."/>
            <person name="Nakamura H."/>
            <person name="Ohtoshi R."/>
            <person name="Moran D.A.P."/>
            <person name="Shinohara A."/>
            <person name="Yoshida Y."/>
            <person name="Fujiwara M."/>
            <person name="Mori M."/>
            <person name="Tomita M."/>
            <person name="Arakawa K."/>
        </authorList>
    </citation>
    <scope>NUCLEOTIDE SEQUENCE [LARGE SCALE GENOMIC DNA]</scope>
</reference>
<dbReference type="Proteomes" id="UP000499080">
    <property type="component" value="Unassembled WGS sequence"/>
</dbReference>
<organism evidence="3 5">
    <name type="scientific">Araneus ventricosus</name>
    <name type="common">Orbweaver spider</name>
    <name type="synonym">Epeira ventricosa</name>
    <dbReference type="NCBI Taxonomy" id="182803"/>
    <lineage>
        <taxon>Eukaryota</taxon>
        <taxon>Metazoa</taxon>
        <taxon>Ecdysozoa</taxon>
        <taxon>Arthropoda</taxon>
        <taxon>Chelicerata</taxon>
        <taxon>Arachnida</taxon>
        <taxon>Araneae</taxon>
        <taxon>Araneomorphae</taxon>
        <taxon>Entelegynae</taxon>
        <taxon>Araneoidea</taxon>
        <taxon>Araneidae</taxon>
        <taxon>Araneus</taxon>
    </lineage>
</organism>
<dbReference type="EMBL" id="BGPR01217169">
    <property type="protein sequence ID" value="GBN54730.1"/>
    <property type="molecule type" value="Genomic_DNA"/>
</dbReference>
<name>A0A4Y2PU74_ARAVE</name>
<dbReference type="EMBL" id="BGPR01217194">
    <property type="protein sequence ID" value="GBN54781.1"/>
    <property type="molecule type" value="Genomic_DNA"/>
</dbReference>
<dbReference type="EMBL" id="BGPR01217203">
    <property type="protein sequence ID" value="GBN54810.1"/>
    <property type="molecule type" value="Genomic_DNA"/>
</dbReference>
<gene>
    <name evidence="1" type="ORF">AVEN_12241_1</name>
    <name evidence="3" type="ORF">AVEN_144091_1</name>
    <name evidence="4" type="ORF">AVEN_172542_1</name>
    <name evidence="2" type="ORF">AVEN_62296_1</name>
</gene>
<keyword evidence="5" id="KW-1185">Reference proteome</keyword>
<dbReference type="EMBL" id="BGPR01217157">
    <property type="protein sequence ID" value="GBN54693.1"/>
    <property type="molecule type" value="Genomic_DNA"/>
</dbReference>
<proteinExistence type="predicted"/>
<comment type="caution">
    <text evidence="3">The sequence shown here is derived from an EMBL/GenBank/DDBJ whole genome shotgun (WGS) entry which is preliminary data.</text>
</comment>
<evidence type="ECO:0000313" key="3">
    <source>
        <dbReference type="EMBL" id="GBN54781.1"/>
    </source>
</evidence>
<evidence type="ECO:0000313" key="5">
    <source>
        <dbReference type="Proteomes" id="UP000499080"/>
    </source>
</evidence>
<accession>A0A4Y2PU74</accession>
<evidence type="ECO:0000313" key="1">
    <source>
        <dbReference type="EMBL" id="GBN54693.1"/>
    </source>
</evidence>
<sequence>MLTADGNFRVWRRPTKPCTQVVNKALCKLVVVPKGEGDLNVAWAGPSGQTGPIVDWKWLCSATWRSFAAIHGLHVSKQQ</sequence>
<evidence type="ECO:0000313" key="4">
    <source>
        <dbReference type="EMBL" id="GBN54810.1"/>
    </source>
</evidence>
<evidence type="ECO:0000313" key="2">
    <source>
        <dbReference type="EMBL" id="GBN54730.1"/>
    </source>
</evidence>